<name>A0A927L173_9ACTN</name>
<dbReference type="RefSeq" id="WP_192358996.1">
    <property type="nucleotide sequence ID" value="NZ_CP119182.1"/>
</dbReference>
<accession>A0A927L173</accession>
<dbReference type="Proteomes" id="UP000661025">
    <property type="component" value="Unassembled WGS sequence"/>
</dbReference>
<dbReference type="GeneID" id="79929244"/>
<protein>
    <submittedName>
        <fullName evidence="1">Uncharacterized protein</fullName>
    </submittedName>
</protein>
<organism evidence="1 2">
    <name type="scientific">Streptomyces caniscabiei</name>
    <dbReference type="NCBI Taxonomy" id="2746961"/>
    <lineage>
        <taxon>Bacteria</taxon>
        <taxon>Bacillati</taxon>
        <taxon>Actinomycetota</taxon>
        <taxon>Actinomycetes</taxon>
        <taxon>Kitasatosporales</taxon>
        <taxon>Streptomycetaceae</taxon>
        <taxon>Streptomyces</taxon>
    </lineage>
</organism>
<evidence type="ECO:0000313" key="1">
    <source>
        <dbReference type="EMBL" id="MBD9721944.1"/>
    </source>
</evidence>
<dbReference type="EMBL" id="JACYXT010000001">
    <property type="protein sequence ID" value="MBD9721944.1"/>
    <property type="molecule type" value="Genomic_DNA"/>
</dbReference>
<sequence length="64" mass="7206">MSRIELDDRDRGEVERARRLLKANEPEARPEGEAAVKVWQADRVGKLLAAVDILLRVIDGGERP</sequence>
<dbReference type="AlphaFoldDB" id="A0A927L173"/>
<gene>
    <name evidence="1" type="ORF">IHE70_01525</name>
</gene>
<comment type="caution">
    <text evidence="1">The sequence shown here is derived from an EMBL/GenBank/DDBJ whole genome shotgun (WGS) entry which is preliminary data.</text>
</comment>
<reference evidence="1" key="1">
    <citation type="submission" date="2020-09" db="EMBL/GenBank/DDBJ databases">
        <title>Streptomyces canutascabiei sp. nov., which causes potato common scab and is distributed across the world.</title>
        <authorList>
            <person name="Nguyen H.P."/>
            <person name="Weisberg A.J."/>
            <person name="Chang J.H."/>
            <person name="Clarke C.R."/>
        </authorList>
    </citation>
    <scope>NUCLEOTIDE SEQUENCE</scope>
    <source>
        <strain evidence="1">ID-01-6.2a</strain>
    </source>
</reference>
<evidence type="ECO:0000313" key="2">
    <source>
        <dbReference type="Proteomes" id="UP000661025"/>
    </source>
</evidence>
<proteinExistence type="predicted"/>